<reference evidence="8 9" key="1">
    <citation type="submission" date="2020-02" db="EMBL/GenBank/DDBJ databases">
        <title>Full genome sequence of Nocardioides sp. R-3366.</title>
        <authorList>
            <person name="Im W.-T."/>
        </authorList>
    </citation>
    <scope>NUCLEOTIDE SEQUENCE [LARGE SCALE GENOMIC DNA]</scope>
    <source>
        <strain evidence="8 9">R-3366</strain>
    </source>
</reference>
<dbReference type="InterPro" id="IPR001789">
    <property type="entry name" value="Sig_transdc_resp-reg_receiver"/>
</dbReference>
<keyword evidence="3" id="KW-0805">Transcription regulation</keyword>
<name>A0A6G6WET0_9ACTN</name>
<keyword evidence="1 6" id="KW-0597">Phosphoprotein</keyword>
<dbReference type="GO" id="GO:0000976">
    <property type="term" value="F:transcription cis-regulatory region binding"/>
    <property type="evidence" value="ECO:0007669"/>
    <property type="project" value="TreeGrafter"/>
</dbReference>
<evidence type="ECO:0000256" key="3">
    <source>
        <dbReference type="ARBA" id="ARBA00023015"/>
    </source>
</evidence>
<evidence type="ECO:0000256" key="6">
    <source>
        <dbReference type="PROSITE-ProRule" id="PRU00169"/>
    </source>
</evidence>
<dbReference type="InterPro" id="IPR039420">
    <property type="entry name" value="WalR-like"/>
</dbReference>
<proteinExistence type="predicted"/>
<dbReference type="SUPFAM" id="SSF52172">
    <property type="entry name" value="CheY-like"/>
    <property type="match status" value="1"/>
</dbReference>
<evidence type="ECO:0000256" key="5">
    <source>
        <dbReference type="ARBA" id="ARBA00023163"/>
    </source>
</evidence>
<feature type="modified residue" description="4-aspartylphosphate" evidence="6">
    <location>
        <position position="67"/>
    </location>
</feature>
<dbReference type="AlphaFoldDB" id="A0A6G6WET0"/>
<dbReference type="Pfam" id="PF00072">
    <property type="entry name" value="Response_reg"/>
    <property type="match status" value="1"/>
</dbReference>
<feature type="domain" description="Response regulatory" evidence="7">
    <location>
        <begin position="18"/>
        <end position="134"/>
    </location>
</feature>
<dbReference type="GO" id="GO:0005829">
    <property type="term" value="C:cytosol"/>
    <property type="evidence" value="ECO:0007669"/>
    <property type="project" value="TreeGrafter"/>
</dbReference>
<sequence length="139" mass="14708">MRRYSTATDGGEGASVALIVVADDDVDIRDLVEFKLATLGHQIVTVADGSAAVDACRDTHPDLAVLDVMMPGLTGLEAVREIRSNPALKDIPVILLTARAQQSDVQTGYDSGADDYITKPFSPKDLASRVEALLARAAV</sequence>
<dbReference type="InterPro" id="IPR011006">
    <property type="entry name" value="CheY-like_superfamily"/>
</dbReference>
<evidence type="ECO:0000313" key="9">
    <source>
        <dbReference type="Proteomes" id="UP000502996"/>
    </source>
</evidence>
<gene>
    <name evidence="8" type="ORF">G5V58_14620</name>
</gene>
<dbReference type="KEGG" id="nano:G5V58_14620"/>
<dbReference type="PANTHER" id="PTHR48111">
    <property type="entry name" value="REGULATOR OF RPOS"/>
    <property type="match status" value="1"/>
</dbReference>
<organism evidence="8 9">
    <name type="scientific">Nocardioides anomalus</name>
    <dbReference type="NCBI Taxonomy" id="2712223"/>
    <lineage>
        <taxon>Bacteria</taxon>
        <taxon>Bacillati</taxon>
        <taxon>Actinomycetota</taxon>
        <taxon>Actinomycetes</taxon>
        <taxon>Propionibacteriales</taxon>
        <taxon>Nocardioidaceae</taxon>
        <taxon>Nocardioides</taxon>
    </lineage>
</organism>
<dbReference type="Gene3D" id="3.40.50.2300">
    <property type="match status" value="1"/>
</dbReference>
<keyword evidence="5" id="KW-0804">Transcription</keyword>
<dbReference type="GO" id="GO:0000156">
    <property type="term" value="F:phosphorelay response regulator activity"/>
    <property type="evidence" value="ECO:0007669"/>
    <property type="project" value="TreeGrafter"/>
</dbReference>
<evidence type="ECO:0000256" key="1">
    <source>
        <dbReference type="ARBA" id="ARBA00022553"/>
    </source>
</evidence>
<dbReference type="GO" id="GO:0006355">
    <property type="term" value="P:regulation of DNA-templated transcription"/>
    <property type="evidence" value="ECO:0007669"/>
    <property type="project" value="TreeGrafter"/>
</dbReference>
<keyword evidence="4" id="KW-0238">DNA-binding</keyword>
<dbReference type="PANTHER" id="PTHR48111:SF1">
    <property type="entry name" value="TWO-COMPONENT RESPONSE REGULATOR ORR33"/>
    <property type="match status" value="1"/>
</dbReference>
<dbReference type="GO" id="GO:0032993">
    <property type="term" value="C:protein-DNA complex"/>
    <property type="evidence" value="ECO:0007669"/>
    <property type="project" value="TreeGrafter"/>
</dbReference>
<dbReference type="Proteomes" id="UP000502996">
    <property type="component" value="Chromosome"/>
</dbReference>
<dbReference type="PROSITE" id="PS50110">
    <property type="entry name" value="RESPONSE_REGULATORY"/>
    <property type="match status" value="1"/>
</dbReference>
<evidence type="ECO:0000256" key="4">
    <source>
        <dbReference type="ARBA" id="ARBA00023125"/>
    </source>
</evidence>
<evidence type="ECO:0000256" key="2">
    <source>
        <dbReference type="ARBA" id="ARBA00023012"/>
    </source>
</evidence>
<dbReference type="EMBL" id="CP049257">
    <property type="protein sequence ID" value="QIG43838.1"/>
    <property type="molecule type" value="Genomic_DNA"/>
</dbReference>
<protein>
    <submittedName>
        <fullName evidence="8">Response regulator</fullName>
    </submittedName>
</protein>
<evidence type="ECO:0000313" key="8">
    <source>
        <dbReference type="EMBL" id="QIG43838.1"/>
    </source>
</evidence>
<evidence type="ECO:0000259" key="7">
    <source>
        <dbReference type="PROSITE" id="PS50110"/>
    </source>
</evidence>
<keyword evidence="9" id="KW-1185">Reference proteome</keyword>
<dbReference type="SMART" id="SM00448">
    <property type="entry name" value="REC"/>
    <property type="match status" value="1"/>
</dbReference>
<accession>A0A6G6WET0</accession>
<keyword evidence="2" id="KW-0902">Two-component regulatory system</keyword>